<organism evidence="8 9">
    <name type="scientific">Polarella glacialis</name>
    <name type="common">Dinoflagellate</name>
    <dbReference type="NCBI Taxonomy" id="89957"/>
    <lineage>
        <taxon>Eukaryota</taxon>
        <taxon>Sar</taxon>
        <taxon>Alveolata</taxon>
        <taxon>Dinophyceae</taxon>
        <taxon>Suessiales</taxon>
        <taxon>Suessiaceae</taxon>
        <taxon>Polarella</taxon>
    </lineage>
</organism>
<evidence type="ECO:0000256" key="6">
    <source>
        <dbReference type="SAM" id="MobiDB-lite"/>
    </source>
</evidence>
<dbReference type="Pfam" id="PF01068">
    <property type="entry name" value="DNA_ligase_A_M"/>
    <property type="match status" value="1"/>
</dbReference>
<dbReference type="Gene3D" id="3.30.470.30">
    <property type="entry name" value="DNA ligase/mRNA capping enzyme"/>
    <property type="match status" value="1"/>
</dbReference>
<dbReference type="PANTHER" id="PTHR47810">
    <property type="entry name" value="DNA LIGASE"/>
    <property type="match status" value="1"/>
</dbReference>
<feature type="non-terminal residue" evidence="8">
    <location>
        <position position="397"/>
    </location>
</feature>
<proteinExistence type="predicted"/>
<dbReference type="PROSITE" id="PS50160">
    <property type="entry name" value="DNA_LIGASE_A3"/>
    <property type="match status" value="1"/>
</dbReference>
<dbReference type="GO" id="GO:0005524">
    <property type="term" value="F:ATP binding"/>
    <property type="evidence" value="ECO:0007669"/>
    <property type="project" value="InterPro"/>
</dbReference>
<dbReference type="GO" id="GO:0006310">
    <property type="term" value="P:DNA recombination"/>
    <property type="evidence" value="ECO:0007669"/>
    <property type="project" value="InterPro"/>
</dbReference>
<dbReference type="GO" id="GO:0006281">
    <property type="term" value="P:DNA repair"/>
    <property type="evidence" value="ECO:0007669"/>
    <property type="project" value="UniProtKB-KW"/>
</dbReference>
<evidence type="ECO:0000256" key="5">
    <source>
        <dbReference type="ARBA" id="ARBA00023204"/>
    </source>
</evidence>
<dbReference type="Proteomes" id="UP000626109">
    <property type="component" value="Unassembled WGS sequence"/>
</dbReference>
<dbReference type="AlphaFoldDB" id="A0A813IF20"/>
<dbReference type="CDD" id="cd08041">
    <property type="entry name" value="OBF_kDNA_ligase_like"/>
    <property type="match status" value="1"/>
</dbReference>
<dbReference type="InterPro" id="IPR050326">
    <property type="entry name" value="NAD_dep_DNA_ligaseB"/>
</dbReference>
<evidence type="ECO:0000259" key="7">
    <source>
        <dbReference type="PROSITE" id="PS50160"/>
    </source>
</evidence>
<gene>
    <name evidence="8" type="ORF">PGLA2088_LOCUS7756</name>
</gene>
<feature type="region of interest" description="Disordered" evidence="6">
    <location>
        <begin position="288"/>
        <end position="314"/>
    </location>
</feature>
<evidence type="ECO:0000256" key="3">
    <source>
        <dbReference type="ARBA" id="ARBA00022705"/>
    </source>
</evidence>
<dbReference type="GO" id="GO:0006260">
    <property type="term" value="P:DNA replication"/>
    <property type="evidence" value="ECO:0007669"/>
    <property type="project" value="UniProtKB-KW"/>
</dbReference>
<keyword evidence="5" id="KW-0234">DNA repair</keyword>
<dbReference type="InterPro" id="IPR029319">
    <property type="entry name" value="DNA_ligase_OB"/>
</dbReference>
<dbReference type="GO" id="GO:0003910">
    <property type="term" value="F:DNA ligase (ATP) activity"/>
    <property type="evidence" value="ECO:0007669"/>
    <property type="project" value="InterPro"/>
</dbReference>
<dbReference type="Pfam" id="PF14743">
    <property type="entry name" value="DNA_ligase_OB_2"/>
    <property type="match status" value="1"/>
</dbReference>
<evidence type="ECO:0000313" key="9">
    <source>
        <dbReference type="Proteomes" id="UP000626109"/>
    </source>
</evidence>
<feature type="domain" description="ATP-dependent DNA ligase family profile" evidence="7">
    <location>
        <begin position="92"/>
        <end position="209"/>
    </location>
</feature>
<keyword evidence="2" id="KW-0436">Ligase</keyword>
<dbReference type="Gene3D" id="2.40.50.140">
    <property type="entry name" value="Nucleic acid-binding proteins"/>
    <property type="match status" value="1"/>
</dbReference>
<feature type="compositionally biased region" description="Low complexity" evidence="6">
    <location>
        <begin position="301"/>
        <end position="312"/>
    </location>
</feature>
<dbReference type="Gene3D" id="3.30.1490.70">
    <property type="match status" value="1"/>
</dbReference>
<dbReference type="InterPro" id="IPR019406">
    <property type="entry name" value="APLF_PBZ"/>
</dbReference>
<protein>
    <recommendedName>
        <fullName evidence="7">ATP-dependent DNA ligase family profile domain-containing protein</fullName>
    </recommendedName>
</protein>
<dbReference type="SUPFAM" id="SSF50249">
    <property type="entry name" value="Nucleic acid-binding proteins"/>
    <property type="match status" value="1"/>
</dbReference>
<dbReference type="Pfam" id="PF10283">
    <property type="entry name" value="zf-CCHH"/>
    <property type="match status" value="1"/>
</dbReference>
<dbReference type="NCBIfam" id="NF006592">
    <property type="entry name" value="PRK09125.1"/>
    <property type="match status" value="1"/>
</dbReference>
<keyword evidence="4" id="KW-0227">DNA damage</keyword>
<feature type="region of interest" description="Disordered" evidence="6">
    <location>
        <begin position="344"/>
        <end position="363"/>
    </location>
</feature>
<dbReference type="InterPro" id="IPR012310">
    <property type="entry name" value="DNA_ligase_ATP-dep_cent"/>
</dbReference>
<dbReference type="SUPFAM" id="SSF56091">
    <property type="entry name" value="DNA ligase/mRNA capping enzyme, catalytic domain"/>
    <property type="match status" value="1"/>
</dbReference>
<dbReference type="PROSITE" id="PS00333">
    <property type="entry name" value="DNA_LIGASE_A2"/>
    <property type="match status" value="1"/>
</dbReference>
<dbReference type="InterPro" id="IPR012340">
    <property type="entry name" value="NA-bd_OB-fold"/>
</dbReference>
<comment type="cofactor">
    <cofactor evidence="1">
        <name>a divalent metal cation</name>
        <dbReference type="ChEBI" id="CHEBI:60240"/>
    </cofactor>
</comment>
<dbReference type="PANTHER" id="PTHR47810:SF1">
    <property type="entry name" value="DNA LIGASE B"/>
    <property type="match status" value="1"/>
</dbReference>
<evidence type="ECO:0000313" key="8">
    <source>
        <dbReference type="EMBL" id="CAE8649809.1"/>
    </source>
</evidence>
<reference evidence="8" key="1">
    <citation type="submission" date="2021-02" db="EMBL/GenBank/DDBJ databases">
        <authorList>
            <person name="Dougan E. K."/>
            <person name="Rhodes N."/>
            <person name="Thang M."/>
            <person name="Chan C."/>
        </authorList>
    </citation>
    <scope>NUCLEOTIDE SEQUENCE</scope>
</reference>
<dbReference type="InterPro" id="IPR016059">
    <property type="entry name" value="DNA_ligase_ATP-dep_CS"/>
</dbReference>
<evidence type="ECO:0000256" key="1">
    <source>
        <dbReference type="ARBA" id="ARBA00001968"/>
    </source>
</evidence>
<dbReference type="EMBL" id="CAJNNW010008196">
    <property type="protein sequence ID" value="CAE8649809.1"/>
    <property type="molecule type" value="Genomic_DNA"/>
</dbReference>
<name>A0A813IF20_POLGL</name>
<dbReference type="CDD" id="cd07896">
    <property type="entry name" value="Adenylation_kDNA_ligase_like"/>
    <property type="match status" value="1"/>
</dbReference>
<evidence type="ECO:0000256" key="4">
    <source>
        <dbReference type="ARBA" id="ARBA00022763"/>
    </source>
</evidence>
<sequence length="397" mass="44665">MSDVLLAQKWEKEDPTGWWVSEKLDGVRALWRDGNFQSRADNKFACTSWFKQKMPKDCALDGELWAGRGQFQKAVGIVKSATRGQEWEFMTFMVFDCLVEGGVNIADRPFEQRVEAIKRLCSVSDVTKPVPMEMCQGPEHLAQLLSEVEGRGGEGLMLRKPGSAYERKRSKTLLKVKTFHDEEAIVVGHEGGEGRLTGMCGALVCETPDKRRFKVGTGMNDDQRRQPPPIKTVITYRYQELTAANMPRFPTLVGERADLTWAQICAQYLPPGPRKDAALKKKHSILFDEGRRSGQSQSSTALAPGAAEATAARRWSTSMAARPLKRQLSEEDLLQRGIAEEDLEDIGSVEEKSEQAQKKARSADPATDALPICIYGIKCFRKNREHFTEFRHPWLDE</sequence>
<comment type="caution">
    <text evidence="8">The sequence shown here is derived from an EMBL/GenBank/DDBJ whole genome shotgun (WGS) entry which is preliminary data.</text>
</comment>
<keyword evidence="3" id="KW-0235">DNA replication</keyword>
<evidence type="ECO:0000256" key="2">
    <source>
        <dbReference type="ARBA" id="ARBA00022598"/>
    </source>
</evidence>
<accession>A0A813IF20</accession>